<gene>
    <name evidence="7" type="ORF">FHU10_3730</name>
</gene>
<proteinExistence type="predicted"/>
<dbReference type="GO" id="GO:0016020">
    <property type="term" value="C:membrane"/>
    <property type="evidence" value="ECO:0007669"/>
    <property type="project" value="UniProtKB-SubCell"/>
</dbReference>
<keyword evidence="4 6" id="KW-0732">Signal</keyword>
<dbReference type="PRINTS" id="PR00316">
    <property type="entry name" value="ENTEROVIROMP"/>
</dbReference>
<evidence type="ECO:0000256" key="6">
    <source>
        <dbReference type="SAM" id="SignalP"/>
    </source>
</evidence>
<keyword evidence="2" id="KW-1134">Transmembrane beta strand</keyword>
<dbReference type="EMBL" id="VISQ01000001">
    <property type="protein sequence ID" value="TVZ71119.1"/>
    <property type="molecule type" value="Genomic_DNA"/>
</dbReference>
<dbReference type="OrthoDB" id="5873117at2"/>
<reference evidence="7" key="1">
    <citation type="submission" date="2019-06" db="EMBL/GenBank/DDBJ databases">
        <authorList>
            <person name="Deangelis K."/>
            <person name="Huntemann M."/>
            <person name="Clum A."/>
            <person name="Pillay M."/>
            <person name="Palaniappan K."/>
            <person name="Varghese N."/>
            <person name="Mikhailova N."/>
            <person name="Stamatis D."/>
            <person name="Reddy T."/>
            <person name="Daum C."/>
            <person name="Shapiro N."/>
            <person name="Ivanova N."/>
            <person name="Kyrpides N."/>
            <person name="Woyke T."/>
        </authorList>
    </citation>
    <scope>NUCLEOTIDE SEQUENCE [LARGE SCALE GENOMIC DNA]</scope>
    <source>
        <strain evidence="7">128R</strain>
    </source>
</reference>
<dbReference type="GO" id="GO:0044384">
    <property type="term" value="C:host outer membrane"/>
    <property type="evidence" value="ECO:0007669"/>
    <property type="project" value="InterPro"/>
</dbReference>
<dbReference type="PROSITE" id="PS00695">
    <property type="entry name" value="ENT_VIR_OMP_2"/>
    <property type="match status" value="1"/>
</dbReference>
<evidence type="ECO:0000256" key="3">
    <source>
        <dbReference type="ARBA" id="ARBA00022692"/>
    </source>
</evidence>
<reference evidence="7" key="2">
    <citation type="submission" date="2019-08" db="EMBL/GenBank/DDBJ databases">
        <title>Investigation of anaerobic lignin degradation for improved lignocellulosic biofuels.</title>
        <authorList>
            <person name="Deangelis K.PhD."/>
        </authorList>
    </citation>
    <scope>NUCLEOTIDE SEQUENCE [LARGE SCALE GENOMIC DNA]</scope>
    <source>
        <strain evidence="7">128R</strain>
    </source>
</reference>
<dbReference type="SUPFAM" id="SSF56925">
    <property type="entry name" value="OMPA-like"/>
    <property type="match status" value="1"/>
</dbReference>
<evidence type="ECO:0000256" key="4">
    <source>
        <dbReference type="ARBA" id="ARBA00022729"/>
    </source>
</evidence>
<organism evidence="7">
    <name type="scientific">Serratia fonticola</name>
    <dbReference type="NCBI Taxonomy" id="47917"/>
    <lineage>
        <taxon>Bacteria</taxon>
        <taxon>Pseudomonadati</taxon>
        <taxon>Pseudomonadota</taxon>
        <taxon>Gammaproteobacteria</taxon>
        <taxon>Enterobacterales</taxon>
        <taxon>Yersiniaceae</taxon>
        <taxon>Serratia</taxon>
    </lineage>
</organism>
<dbReference type="InterPro" id="IPR000758">
    <property type="entry name" value="Enterovir_OMP"/>
</dbReference>
<dbReference type="InterPro" id="IPR051723">
    <property type="entry name" value="Bact_OM_Invasion-Related"/>
</dbReference>
<evidence type="ECO:0000256" key="2">
    <source>
        <dbReference type="ARBA" id="ARBA00022452"/>
    </source>
</evidence>
<dbReference type="PANTHER" id="PTHR35892:SF2">
    <property type="entry name" value="OUTER MEMBRANE PROTEIN PAGN"/>
    <property type="match status" value="1"/>
</dbReference>
<feature type="chain" id="PRO_5022063749" evidence="6">
    <location>
        <begin position="23"/>
        <end position="191"/>
    </location>
</feature>
<evidence type="ECO:0000256" key="5">
    <source>
        <dbReference type="ARBA" id="ARBA00023136"/>
    </source>
</evidence>
<protein>
    <submittedName>
        <fullName evidence="7">Putative virulence related protein PagC</fullName>
    </submittedName>
</protein>
<dbReference type="InterPro" id="IPR011250">
    <property type="entry name" value="OMP/PagP_B-barrel"/>
</dbReference>
<comment type="caution">
    <text evidence="7">The sequence shown here is derived from an EMBL/GenBank/DDBJ whole genome shotgun (WGS) entry which is preliminary data.</text>
</comment>
<feature type="signal peptide" evidence="6">
    <location>
        <begin position="1"/>
        <end position="22"/>
    </location>
</feature>
<evidence type="ECO:0000313" key="7">
    <source>
        <dbReference type="EMBL" id="TVZ71119.1"/>
    </source>
</evidence>
<dbReference type="PANTHER" id="PTHR35892">
    <property type="entry name" value="OUTER MEMBRANE PROTEIN PAGN-RELATED"/>
    <property type="match status" value="1"/>
</dbReference>
<dbReference type="AlphaFoldDB" id="A0A542BS17"/>
<comment type="subcellular location">
    <subcellularLocation>
        <location evidence="1">Membrane</location>
        <topology evidence="1">Multi-pass membrane protein</topology>
    </subcellularLocation>
</comment>
<keyword evidence="3" id="KW-0812">Transmembrane</keyword>
<name>A0A542BS17_SERFO</name>
<keyword evidence="5" id="KW-0472">Membrane</keyword>
<evidence type="ECO:0000256" key="1">
    <source>
        <dbReference type="ARBA" id="ARBA00004141"/>
    </source>
</evidence>
<accession>A0A542BS17</accession>
<sequence length="191" mass="21209">MKAVLMTSALVAALGLSSPAQADQQTVSLGYAQSKVQNLNNINGANLKYRYEWDSPVSVIGSFTYMSGNDNYSYLLTRDVIDNKVDIKYYSLSVGPAYRFNEFISVYGLLGLNYNKVDYRSSWNNYESGSYRDMGTETGNIRKTSLMYGVGVQINPIENVAVDIGYEGSSLDDGRQSHDINGFNIGIGYRF</sequence>
<dbReference type="Gene3D" id="2.40.160.20">
    <property type="match status" value="1"/>
</dbReference>
<dbReference type="Pfam" id="PF06316">
    <property type="entry name" value="Ail_Lom"/>
    <property type="match status" value="1"/>
</dbReference>